<dbReference type="Proteomes" id="UP001565474">
    <property type="component" value="Unassembled WGS sequence"/>
</dbReference>
<proteinExistence type="predicted"/>
<keyword evidence="2" id="KW-1185">Reference proteome</keyword>
<evidence type="ECO:0000313" key="2">
    <source>
        <dbReference type="Proteomes" id="UP001565474"/>
    </source>
</evidence>
<name>A0ABV4GUZ2_9BRAD</name>
<dbReference type="EMBL" id="JBGBZN010000002">
    <property type="protein sequence ID" value="MEY9475767.1"/>
    <property type="molecule type" value="Genomic_DNA"/>
</dbReference>
<protein>
    <submittedName>
        <fullName evidence="1">Uncharacterized protein</fullName>
    </submittedName>
</protein>
<organism evidence="1 2">
    <name type="scientific">Bradyrhizobium yuanmingense</name>
    <dbReference type="NCBI Taxonomy" id="108015"/>
    <lineage>
        <taxon>Bacteria</taxon>
        <taxon>Pseudomonadati</taxon>
        <taxon>Pseudomonadota</taxon>
        <taxon>Alphaproteobacteria</taxon>
        <taxon>Hyphomicrobiales</taxon>
        <taxon>Nitrobacteraceae</taxon>
        <taxon>Bradyrhizobium</taxon>
    </lineage>
</organism>
<sequence>MSVAMAGLSWHMPSPASCFAQSTDREIKRTLATFNSKGVCV</sequence>
<comment type="caution">
    <text evidence="1">The sequence shown here is derived from an EMBL/GenBank/DDBJ whole genome shotgun (WGS) entry which is preliminary data.</text>
</comment>
<gene>
    <name evidence="1" type="ORF">ABH992_008166</name>
</gene>
<accession>A0ABV4GUZ2</accession>
<reference evidence="1 2" key="1">
    <citation type="submission" date="2024-07" db="EMBL/GenBank/DDBJ databases">
        <title>Genomic Encyclopedia of Type Strains, Phase V (KMG-V): Genome sequencing to study the core and pangenomes of soil and plant-associated prokaryotes.</title>
        <authorList>
            <person name="Whitman W."/>
        </authorList>
    </citation>
    <scope>NUCLEOTIDE SEQUENCE [LARGE SCALE GENOMIC DNA]</scope>
    <source>
        <strain evidence="1 2">USDA 222</strain>
    </source>
</reference>
<evidence type="ECO:0000313" key="1">
    <source>
        <dbReference type="EMBL" id="MEY9475767.1"/>
    </source>
</evidence>